<keyword evidence="3" id="KW-1185">Reference proteome</keyword>
<dbReference type="InParanoid" id="A0A3Q2H9K4"/>
<evidence type="ECO:0000256" key="1">
    <source>
        <dbReference type="SAM" id="MobiDB-lite"/>
    </source>
</evidence>
<feature type="compositionally biased region" description="Basic and acidic residues" evidence="1">
    <location>
        <begin position="108"/>
        <end position="123"/>
    </location>
</feature>
<dbReference type="Bgee" id="ENSECAG00000029649">
    <property type="expression patterns" value="Expressed in epithelium of bronchus and 21 other cell types or tissues"/>
</dbReference>
<dbReference type="AlphaFoldDB" id="A0A3Q2H9K4"/>
<feature type="region of interest" description="Disordered" evidence="1">
    <location>
        <begin position="1"/>
        <end position="52"/>
    </location>
</feature>
<dbReference type="GeneTree" id="ENSGT00960000191218"/>
<feature type="compositionally biased region" description="Basic and acidic residues" evidence="1">
    <location>
        <begin position="29"/>
        <end position="41"/>
    </location>
</feature>
<evidence type="ECO:0000313" key="2">
    <source>
        <dbReference type="Ensembl" id="ENSECAP00000030224.2"/>
    </source>
</evidence>
<organism evidence="2 3">
    <name type="scientific">Equus caballus</name>
    <name type="common">Horse</name>
    <dbReference type="NCBI Taxonomy" id="9796"/>
    <lineage>
        <taxon>Eukaryota</taxon>
        <taxon>Metazoa</taxon>
        <taxon>Chordata</taxon>
        <taxon>Craniata</taxon>
        <taxon>Vertebrata</taxon>
        <taxon>Euteleostomi</taxon>
        <taxon>Mammalia</taxon>
        <taxon>Eutheria</taxon>
        <taxon>Laurasiatheria</taxon>
        <taxon>Perissodactyla</taxon>
        <taxon>Equidae</taxon>
        <taxon>Equus</taxon>
    </lineage>
</organism>
<feature type="region of interest" description="Disordered" evidence="1">
    <location>
        <begin position="108"/>
        <end position="131"/>
    </location>
</feature>
<reference evidence="2" key="3">
    <citation type="submission" date="2025-09" db="UniProtKB">
        <authorList>
            <consortium name="Ensembl"/>
        </authorList>
    </citation>
    <scope>IDENTIFICATION</scope>
    <source>
        <strain evidence="2">Thoroughbred</strain>
    </source>
</reference>
<name>A0A3Q2H9K4_HORSE</name>
<sequence>SAQAAAGGLKTSRRRAGLPQRPQGRVLPRTRDPDNPSEHRAQGLAPSRGEGRSWLMAQALASERQGFRKALTHGDLSRSAEESGTSPFLADMSAKKIVASKYLKMLKEKREDGKEEEDSHNADSDDGEAGT</sequence>
<dbReference type="Ensembl" id="ENSECAT00000048645.2">
    <property type="protein sequence ID" value="ENSECAP00000030224.2"/>
    <property type="gene ID" value="ENSECAG00000029649.2"/>
</dbReference>
<reference evidence="2" key="2">
    <citation type="submission" date="2025-08" db="UniProtKB">
        <authorList>
            <consortium name="Ensembl"/>
        </authorList>
    </citation>
    <scope>IDENTIFICATION</scope>
    <source>
        <strain evidence="2">Thoroughbred</strain>
    </source>
</reference>
<reference evidence="2 3" key="1">
    <citation type="journal article" date="2009" name="Science">
        <title>Genome sequence, comparative analysis, and population genetics of the domestic horse.</title>
        <authorList>
            <consortium name="Broad Institute Genome Sequencing Platform"/>
            <consortium name="Broad Institute Whole Genome Assembly Team"/>
            <person name="Wade C.M."/>
            <person name="Giulotto E."/>
            <person name="Sigurdsson S."/>
            <person name="Zoli M."/>
            <person name="Gnerre S."/>
            <person name="Imsland F."/>
            <person name="Lear T.L."/>
            <person name="Adelson D.L."/>
            <person name="Bailey E."/>
            <person name="Bellone R.R."/>
            <person name="Bloecker H."/>
            <person name="Distl O."/>
            <person name="Edgar R.C."/>
            <person name="Garber M."/>
            <person name="Leeb T."/>
            <person name="Mauceli E."/>
            <person name="MacLeod J.N."/>
            <person name="Penedo M.C.T."/>
            <person name="Raison J.M."/>
            <person name="Sharpe T."/>
            <person name="Vogel J."/>
            <person name="Andersson L."/>
            <person name="Antczak D.F."/>
            <person name="Biagi T."/>
            <person name="Binns M.M."/>
            <person name="Chowdhary B.P."/>
            <person name="Coleman S.J."/>
            <person name="Della Valle G."/>
            <person name="Fryc S."/>
            <person name="Guerin G."/>
            <person name="Hasegawa T."/>
            <person name="Hill E.W."/>
            <person name="Jurka J."/>
            <person name="Kiialainen A."/>
            <person name="Lindgren G."/>
            <person name="Liu J."/>
            <person name="Magnani E."/>
            <person name="Mickelson J.R."/>
            <person name="Murray J."/>
            <person name="Nergadze S.G."/>
            <person name="Onofrio R."/>
            <person name="Pedroni S."/>
            <person name="Piras M.F."/>
            <person name="Raudsepp T."/>
            <person name="Rocchi M."/>
            <person name="Roeed K.H."/>
            <person name="Ryder O.A."/>
            <person name="Searle S."/>
            <person name="Skow L."/>
            <person name="Swinburne J.E."/>
            <person name="Syvaenen A.C."/>
            <person name="Tozaki T."/>
            <person name="Valberg S.J."/>
            <person name="Vaudin M."/>
            <person name="White J.R."/>
            <person name="Zody M.C."/>
            <person name="Lander E.S."/>
            <person name="Lindblad-Toh K."/>
        </authorList>
    </citation>
    <scope>NUCLEOTIDE SEQUENCE [LARGE SCALE GENOMIC DNA]</scope>
    <source>
        <strain evidence="2 3">Thoroughbred</strain>
    </source>
</reference>
<protein>
    <submittedName>
        <fullName evidence="2">Uncharacterized protein</fullName>
    </submittedName>
</protein>
<proteinExistence type="predicted"/>
<dbReference type="FunCoup" id="A0A3Q2H9K4">
    <property type="interactions" value="2006"/>
</dbReference>
<accession>A0A3Q2H9K4</accession>
<dbReference type="PaxDb" id="9796-ENSECAP00000030224"/>
<dbReference type="Proteomes" id="UP000002281">
    <property type="component" value="Chromosome 7"/>
</dbReference>
<dbReference type="STRING" id="9796.ENSECAP00000030224"/>
<evidence type="ECO:0000313" key="3">
    <source>
        <dbReference type="Proteomes" id="UP000002281"/>
    </source>
</evidence>